<dbReference type="SMART" id="SM00849">
    <property type="entry name" value="Lactamase_B"/>
    <property type="match status" value="1"/>
</dbReference>
<protein>
    <recommendedName>
        <fullName evidence="6">MBL fold hydrolase</fullName>
    </recommendedName>
</protein>
<feature type="domain" description="Metallo-beta-lactamase" evidence="2">
    <location>
        <begin position="13"/>
        <end position="202"/>
    </location>
</feature>
<dbReference type="GO" id="GO:0016787">
    <property type="term" value="F:hydrolase activity"/>
    <property type="evidence" value="ECO:0007669"/>
    <property type="project" value="UniProtKB-KW"/>
</dbReference>
<reference evidence="4 5" key="1">
    <citation type="journal article" date="2016" name="Nat. Commun.">
        <title>Thousands of microbial genomes shed light on interconnected biogeochemical processes in an aquifer system.</title>
        <authorList>
            <person name="Anantharaman K."/>
            <person name="Brown C.T."/>
            <person name="Hug L.A."/>
            <person name="Sharon I."/>
            <person name="Castelle C.J."/>
            <person name="Probst A.J."/>
            <person name="Thomas B.C."/>
            <person name="Singh A."/>
            <person name="Wilkins M.J."/>
            <person name="Karaoz U."/>
            <person name="Brodie E.L."/>
            <person name="Williams K.H."/>
            <person name="Hubbard S.S."/>
            <person name="Banfield J.F."/>
        </authorList>
    </citation>
    <scope>NUCLEOTIDE SEQUENCE [LARGE SCALE GENOMIC DNA]</scope>
</reference>
<dbReference type="Pfam" id="PF00753">
    <property type="entry name" value="Lactamase_B"/>
    <property type="match status" value="1"/>
</dbReference>
<dbReference type="STRING" id="1801726.A3H02_00210"/>
<dbReference type="CDD" id="cd16295">
    <property type="entry name" value="TTHA0252-CPSF-like_MBL-fold"/>
    <property type="match status" value="1"/>
</dbReference>
<dbReference type="Proteomes" id="UP000176787">
    <property type="component" value="Unassembled WGS sequence"/>
</dbReference>
<dbReference type="Gene3D" id="3.60.15.10">
    <property type="entry name" value="Ribonuclease Z/Hydroxyacylglutathione hydrolase-like"/>
    <property type="match status" value="1"/>
</dbReference>
<dbReference type="Gene3D" id="3.40.50.10890">
    <property type="match status" value="1"/>
</dbReference>
<dbReference type="SMART" id="SM01027">
    <property type="entry name" value="Beta-Casp"/>
    <property type="match status" value="1"/>
</dbReference>
<dbReference type="PANTHER" id="PTHR11203">
    <property type="entry name" value="CLEAVAGE AND POLYADENYLATION SPECIFICITY FACTOR FAMILY MEMBER"/>
    <property type="match status" value="1"/>
</dbReference>
<dbReference type="Pfam" id="PF10996">
    <property type="entry name" value="Beta-Casp"/>
    <property type="match status" value="1"/>
</dbReference>
<gene>
    <name evidence="4" type="ORF">A3H02_00210</name>
</gene>
<accession>A0A1G2F4Q4</accession>
<dbReference type="EMBL" id="MHMS01000006">
    <property type="protein sequence ID" value="OGZ32551.1"/>
    <property type="molecule type" value="Genomic_DNA"/>
</dbReference>
<name>A0A1G2F4Q4_9BACT</name>
<dbReference type="GO" id="GO:0004521">
    <property type="term" value="F:RNA endonuclease activity"/>
    <property type="evidence" value="ECO:0007669"/>
    <property type="project" value="TreeGrafter"/>
</dbReference>
<evidence type="ECO:0000259" key="3">
    <source>
        <dbReference type="SMART" id="SM01027"/>
    </source>
</evidence>
<dbReference type="InterPro" id="IPR050698">
    <property type="entry name" value="MBL"/>
</dbReference>
<dbReference type="SUPFAM" id="SSF56281">
    <property type="entry name" value="Metallo-hydrolase/oxidoreductase"/>
    <property type="match status" value="1"/>
</dbReference>
<dbReference type="InterPro" id="IPR011108">
    <property type="entry name" value="RMMBL"/>
</dbReference>
<evidence type="ECO:0000259" key="2">
    <source>
        <dbReference type="SMART" id="SM00849"/>
    </source>
</evidence>
<dbReference type="InterPro" id="IPR036866">
    <property type="entry name" value="RibonucZ/Hydroxyglut_hydro"/>
</dbReference>
<dbReference type="InterPro" id="IPR001279">
    <property type="entry name" value="Metallo-B-lactamas"/>
</dbReference>
<feature type="domain" description="Beta-Casp" evidence="3">
    <location>
        <begin position="238"/>
        <end position="362"/>
    </location>
</feature>
<comment type="caution">
    <text evidence="4">The sequence shown here is derived from an EMBL/GenBank/DDBJ whole genome shotgun (WGS) entry which is preliminary data.</text>
</comment>
<organism evidence="4 5">
    <name type="scientific">Candidatus Niyogibacteria bacterium RIFCSPLOWO2_12_FULL_41_13</name>
    <dbReference type="NCBI Taxonomy" id="1801726"/>
    <lineage>
        <taxon>Bacteria</taxon>
        <taxon>Candidatus Niyogiibacteriota</taxon>
    </lineage>
</organism>
<sequence length="447" mass="50769">MKIHFYGASQEVTGSCFLLENKQAKFLIDCGLWQCARLCERQNHDPFPFNPKEIEAVFVTHSHIDHIGRIPKLVKDGFQGKIYSTEPTRDLSKIMLEDSQSLMKREAEEQKIAPLYKMEDVKKALTLWKSAEYGEKIAFPDFEFRFLEAGHILGSAMVEVLHGGKKVVFTGDLGNKSSDLLKPPEKIQDANFLIADSLYGDSLHEGVSERKIKLERVIEDTMNKKGVLMIPAFSLERTQELLFEINNLIERGRVPRFPAFIDSPLAIKALDVYKQHSRYFNLDVKSQMKIDDIFNFSGLTLTPSVEESKKINDVPSPKIILAGSGMSEGGRILFHEERYLSDPNSTLLIVSYQAVGSLGRRLKEGIKKIVIHGKIIDVRARIESISGFSAHADYNELFEFIEQAKDNLEKVFLIHSEPRASFFLAQLIRDNLGREVVIPKYGDVFEI</sequence>
<dbReference type="InterPro" id="IPR022712">
    <property type="entry name" value="Beta_Casp"/>
</dbReference>
<dbReference type="PANTHER" id="PTHR11203:SF37">
    <property type="entry name" value="INTEGRATOR COMPLEX SUBUNIT 11"/>
    <property type="match status" value="1"/>
</dbReference>
<dbReference type="Pfam" id="PF07521">
    <property type="entry name" value="RMMBL"/>
    <property type="match status" value="1"/>
</dbReference>
<dbReference type="AlphaFoldDB" id="A0A1G2F4Q4"/>
<proteinExistence type="predicted"/>
<evidence type="ECO:0000313" key="4">
    <source>
        <dbReference type="EMBL" id="OGZ32551.1"/>
    </source>
</evidence>
<evidence type="ECO:0008006" key="6">
    <source>
        <dbReference type="Google" id="ProtNLM"/>
    </source>
</evidence>
<keyword evidence="1" id="KW-0378">Hydrolase</keyword>
<evidence type="ECO:0000313" key="5">
    <source>
        <dbReference type="Proteomes" id="UP000176787"/>
    </source>
</evidence>
<evidence type="ECO:0000256" key="1">
    <source>
        <dbReference type="ARBA" id="ARBA00022801"/>
    </source>
</evidence>